<accession>W6TM34</accession>
<organism evidence="1 2">
    <name type="scientific">Borrelia duttonii CR2A</name>
    <dbReference type="NCBI Taxonomy" id="1432657"/>
    <lineage>
        <taxon>Bacteria</taxon>
        <taxon>Pseudomonadati</taxon>
        <taxon>Spirochaetota</taxon>
        <taxon>Spirochaetia</taxon>
        <taxon>Spirochaetales</taxon>
        <taxon>Borreliaceae</taxon>
        <taxon>Borrelia</taxon>
    </lineage>
</organism>
<name>W6TM34_9SPIR</name>
<reference evidence="1 2" key="1">
    <citation type="submission" date="2013-12" db="EMBL/GenBank/DDBJ databases">
        <title>Comparative genomics of relapsing fever spirochetes.</title>
        <authorList>
            <person name="Schwan T.G."/>
            <person name="Raffel S.J."/>
            <person name="Porcella S.F."/>
        </authorList>
    </citation>
    <scope>NUCLEOTIDE SEQUENCE [LARGE SCALE GENOMIC DNA]</scope>
    <source>
        <strain evidence="1 2">CR2A</strain>
    </source>
</reference>
<dbReference type="Proteomes" id="UP000019148">
    <property type="component" value="Unassembled WGS sequence"/>
</dbReference>
<dbReference type="EMBL" id="AZIT01000001">
    <property type="protein sequence ID" value="ETZ18444.1"/>
    <property type="molecule type" value="Genomic_DNA"/>
</dbReference>
<evidence type="ECO:0000313" key="1">
    <source>
        <dbReference type="EMBL" id="ETZ18444.1"/>
    </source>
</evidence>
<protein>
    <submittedName>
        <fullName evidence="1">Uncharacterized protein</fullName>
    </submittedName>
</protein>
<sequence length="42" mass="5418">MEFRRFRWGENVKLQEKGQCLGIMFHERDLPKERWRRTTYWC</sequence>
<gene>
    <name evidence="1" type="ORF">BDCR2A_00417</name>
</gene>
<evidence type="ECO:0000313" key="2">
    <source>
        <dbReference type="Proteomes" id="UP000019148"/>
    </source>
</evidence>
<comment type="caution">
    <text evidence="1">The sequence shown here is derived from an EMBL/GenBank/DDBJ whole genome shotgun (WGS) entry which is preliminary data.</text>
</comment>
<proteinExistence type="predicted"/>
<dbReference type="AlphaFoldDB" id="W6TM34"/>